<sequence length="402" mass="47471">MKKLLKRIQLIHRTNDGKCKKFWQNIDFNRMITLEHVWNDINQQLVLASSKNSYKFYCYKTKKLLPTWYHVDLLNDNDRILIDEFDESVHSNKSTISSVPIKALECFKNISKKKQLSASTTNRSFIITNKYSVPDVFYEKWEEVLFQIIKQTMFFRDKVAKVSLRDMLEIQERLGTKNFTKALQNNEETEKDNDNDDDEPANLDTKKLSTQNTTMMNELPSKFAPVEMSSKRRPSKRDQIPVHLRGRPKLIDPRFNEQCGEYDAKEFRESYHFITDLRRKELNELRKQLKACEDPTEKMKLKTVISRLKSQVKNVDDLDRVEKISKDIEEKSEQLANGGESTPYITKEVRKVMKLATTYTDLKNTGRIDAYLNKKRKRLASKTKKQMPTRRRVNDDDEDEDS</sequence>
<comment type="subcellular location">
    <subcellularLocation>
        <location evidence="1 6">Nucleus</location>
        <location evidence="1 6">Nucleolus</location>
    </subcellularLocation>
</comment>
<comment type="similarity">
    <text evidence="2 6">Belongs to the RRP36 family.</text>
</comment>
<evidence type="ECO:0000256" key="7">
    <source>
        <dbReference type="SAM" id="MobiDB-lite"/>
    </source>
</evidence>
<comment type="function">
    <text evidence="6">Component of the 90S pre-ribosome involved in the maturation of rRNAs. Required for early cleavages of the pre-RNAs in the 40S ribosomal subunit maturation pathway.</text>
</comment>
<evidence type="ECO:0000256" key="5">
    <source>
        <dbReference type="ARBA" id="ARBA00023242"/>
    </source>
</evidence>
<evidence type="ECO:0000256" key="3">
    <source>
        <dbReference type="ARBA" id="ARBA00022517"/>
    </source>
</evidence>
<keyword evidence="4 6" id="KW-0698">rRNA processing</keyword>
<comment type="subunit">
    <text evidence="6">Associates with 90S and pre-40S pre-ribosomal particles.</text>
</comment>
<reference evidence="8" key="1">
    <citation type="submission" date="2021-02" db="EMBL/GenBank/DDBJ databases">
        <authorList>
            <person name="Nowell W R."/>
        </authorList>
    </citation>
    <scope>NUCLEOTIDE SEQUENCE</scope>
</reference>
<dbReference type="EMBL" id="CAJNYT010000154">
    <property type="protein sequence ID" value="CAF3335251.1"/>
    <property type="molecule type" value="Genomic_DNA"/>
</dbReference>
<keyword evidence="6" id="KW-0687">Ribonucleoprotein</keyword>
<dbReference type="PANTHER" id="PTHR21738:SF0">
    <property type="entry name" value="RIBOSOMAL RNA PROCESSING PROTEIN 36 HOMOLOG"/>
    <property type="match status" value="1"/>
</dbReference>
<evidence type="ECO:0000256" key="6">
    <source>
        <dbReference type="RuleBase" id="RU368027"/>
    </source>
</evidence>
<feature type="region of interest" description="Disordered" evidence="7">
    <location>
        <begin position="376"/>
        <end position="402"/>
    </location>
</feature>
<organism evidence="8 9">
    <name type="scientific">Rotaria socialis</name>
    <dbReference type="NCBI Taxonomy" id="392032"/>
    <lineage>
        <taxon>Eukaryota</taxon>
        <taxon>Metazoa</taxon>
        <taxon>Spiralia</taxon>
        <taxon>Gnathifera</taxon>
        <taxon>Rotifera</taxon>
        <taxon>Eurotatoria</taxon>
        <taxon>Bdelloidea</taxon>
        <taxon>Philodinida</taxon>
        <taxon>Philodinidae</taxon>
        <taxon>Rotaria</taxon>
    </lineage>
</organism>
<evidence type="ECO:0000313" key="8">
    <source>
        <dbReference type="EMBL" id="CAF3335251.1"/>
    </source>
</evidence>
<feature type="compositionally biased region" description="Acidic residues" evidence="7">
    <location>
        <begin position="187"/>
        <end position="201"/>
    </location>
</feature>
<proteinExistence type="inferred from homology"/>
<evidence type="ECO:0000256" key="1">
    <source>
        <dbReference type="ARBA" id="ARBA00004604"/>
    </source>
</evidence>
<feature type="compositionally biased region" description="Basic residues" evidence="7">
    <location>
        <begin position="376"/>
        <end position="391"/>
    </location>
</feature>
<dbReference type="GO" id="GO:0000462">
    <property type="term" value="P:maturation of SSU-rRNA from tricistronic rRNA transcript (SSU-rRNA, 5.8S rRNA, LSU-rRNA)"/>
    <property type="evidence" value="ECO:0007669"/>
    <property type="project" value="TreeGrafter"/>
</dbReference>
<protein>
    <recommendedName>
        <fullName evidence="6">rRNA biogenesis protein RRP36</fullName>
    </recommendedName>
</protein>
<keyword evidence="3 6" id="KW-0690">Ribosome biogenesis</keyword>
<accession>A0A817UY65</accession>
<dbReference type="GO" id="GO:0030686">
    <property type="term" value="C:90S preribosome"/>
    <property type="evidence" value="ECO:0007669"/>
    <property type="project" value="TreeGrafter"/>
</dbReference>
<name>A0A817UY65_9BILA</name>
<dbReference type="AlphaFoldDB" id="A0A817UY65"/>
<evidence type="ECO:0000313" key="9">
    <source>
        <dbReference type="Proteomes" id="UP000663872"/>
    </source>
</evidence>
<evidence type="ECO:0000256" key="4">
    <source>
        <dbReference type="ARBA" id="ARBA00022552"/>
    </source>
</evidence>
<dbReference type="PANTHER" id="PTHR21738">
    <property type="entry name" value="RIBOSOMAL RNA PROCESSING PROTEIN 36 HOMOLOG"/>
    <property type="match status" value="1"/>
</dbReference>
<dbReference type="Pfam" id="PF06102">
    <property type="entry name" value="RRP36"/>
    <property type="match status" value="1"/>
</dbReference>
<keyword evidence="5 6" id="KW-0539">Nucleus</keyword>
<dbReference type="GO" id="GO:0005730">
    <property type="term" value="C:nucleolus"/>
    <property type="evidence" value="ECO:0007669"/>
    <property type="project" value="UniProtKB-SubCell"/>
</dbReference>
<feature type="region of interest" description="Disordered" evidence="7">
    <location>
        <begin position="186"/>
        <end position="210"/>
    </location>
</feature>
<gene>
    <name evidence="8" type="ORF">GRG538_LOCUS4093</name>
</gene>
<evidence type="ECO:0000256" key="2">
    <source>
        <dbReference type="ARBA" id="ARBA00009418"/>
    </source>
</evidence>
<comment type="caution">
    <text evidence="8">The sequence shown here is derived from an EMBL/GenBank/DDBJ whole genome shotgun (WGS) entry which is preliminary data.</text>
</comment>
<dbReference type="Proteomes" id="UP000663872">
    <property type="component" value="Unassembled WGS sequence"/>
</dbReference>
<dbReference type="InterPro" id="IPR009292">
    <property type="entry name" value="RRP36"/>
</dbReference>